<feature type="transmembrane region" description="Helical" evidence="1">
    <location>
        <begin position="71"/>
        <end position="97"/>
    </location>
</feature>
<keyword evidence="1" id="KW-0472">Membrane</keyword>
<feature type="transmembrane region" description="Helical" evidence="1">
    <location>
        <begin position="6"/>
        <end position="23"/>
    </location>
</feature>
<feature type="transmembrane region" description="Helical" evidence="1">
    <location>
        <begin position="30"/>
        <end position="51"/>
    </location>
</feature>
<keyword evidence="1" id="KW-1133">Transmembrane helix</keyword>
<reference evidence="2 3" key="1">
    <citation type="submission" date="2020-04" db="EMBL/GenBank/DDBJ databases">
        <authorList>
            <person name="Yoon J."/>
        </authorList>
    </citation>
    <scope>NUCLEOTIDE SEQUENCE [LARGE SCALE GENOMIC DNA]</scope>
    <source>
        <strain evidence="2 3">DJ-13</strain>
    </source>
</reference>
<gene>
    <name evidence="2" type="ORF">HCU67_15080</name>
</gene>
<protein>
    <submittedName>
        <fullName evidence="2">Uncharacterized protein</fullName>
    </submittedName>
</protein>
<keyword evidence="1" id="KW-0812">Transmembrane</keyword>
<comment type="caution">
    <text evidence="2">The sequence shown here is derived from an EMBL/GenBank/DDBJ whole genome shotgun (WGS) entry which is preliminary data.</text>
</comment>
<evidence type="ECO:0000313" key="2">
    <source>
        <dbReference type="EMBL" id="NKI33279.1"/>
    </source>
</evidence>
<evidence type="ECO:0000313" key="3">
    <source>
        <dbReference type="Proteomes" id="UP000718451"/>
    </source>
</evidence>
<organism evidence="2 3">
    <name type="scientific">Croceivirga thetidis</name>
    <dbReference type="NCBI Taxonomy" id="2721623"/>
    <lineage>
        <taxon>Bacteria</taxon>
        <taxon>Pseudomonadati</taxon>
        <taxon>Bacteroidota</taxon>
        <taxon>Flavobacteriia</taxon>
        <taxon>Flavobacteriales</taxon>
        <taxon>Flavobacteriaceae</taxon>
        <taxon>Croceivirga</taxon>
    </lineage>
</organism>
<dbReference type="EMBL" id="JAAWWL010000002">
    <property type="protein sequence ID" value="NKI33279.1"/>
    <property type="molecule type" value="Genomic_DNA"/>
</dbReference>
<name>A0ABX1GTJ0_9FLAO</name>
<evidence type="ECO:0000256" key="1">
    <source>
        <dbReference type="SAM" id="Phobius"/>
    </source>
</evidence>
<proteinExistence type="predicted"/>
<keyword evidence="3" id="KW-1185">Reference proteome</keyword>
<sequence>MEFALLFGILPLVSIGLLFIKDANKKRRIILNILLILNAIVFTLPMLAAYLSTAEGESMFNENTGGGAYLWFYMFLLPLCGFVLFVLLILKIVFAYVPKK</sequence>
<accession>A0ABX1GTJ0</accession>
<dbReference type="Proteomes" id="UP000718451">
    <property type="component" value="Unassembled WGS sequence"/>
</dbReference>
<dbReference type="RefSeq" id="WP_168553418.1">
    <property type="nucleotide sequence ID" value="NZ_JAAWWL010000002.1"/>
</dbReference>